<dbReference type="Gene3D" id="3.40.50.150">
    <property type="entry name" value="Vaccinia Virus protein VP39"/>
    <property type="match status" value="1"/>
</dbReference>
<evidence type="ECO:0000256" key="4">
    <source>
        <dbReference type="ARBA" id="ARBA00022679"/>
    </source>
</evidence>
<comment type="caution">
    <text evidence="9">The sequence shown here is derived from an EMBL/GenBank/DDBJ whole genome shotgun (WGS) entry which is preliminary data.</text>
</comment>
<evidence type="ECO:0000256" key="6">
    <source>
        <dbReference type="ARBA" id="ARBA00022694"/>
    </source>
</evidence>
<keyword evidence="5" id="KW-0949">S-adenosyl-L-methionine</keyword>
<dbReference type="InterPro" id="IPR014816">
    <property type="entry name" value="tRNA_MeTrfase_Gcd14"/>
</dbReference>
<dbReference type="Proteomes" id="UP001150907">
    <property type="component" value="Unassembled WGS sequence"/>
</dbReference>
<dbReference type="PANTHER" id="PTHR12133:SF1">
    <property type="entry name" value="TRNA (ADENINE(58)-N(1))-METHYLTRANSFERASE, MITOCHONDRIAL"/>
    <property type="match status" value="1"/>
</dbReference>
<evidence type="ECO:0000256" key="2">
    <source>
        <dbReference type="ARBA" id="ARBA00015963"/>
    </source>
</evidence>
<dbReference type="GO" id="GO:0031515">
    <property type="term" value="C:tRNA (m1A) methyltransferase complex"/>
    <property type="evidence" value="ECO:0007669"/>
    <property type="project" value="InterPro"/>
</dbReference>
<keyword evidence="3" id="KW-0489">Methyltransferase</keyword>
<dbReference type="InterPro" id="IPR029063">
    <property type="entry name" value="SAM-dependent_MTases_sf"/>
</dbReference>
<dbReference type="AlphaFoldDB" id="A0A9W8EHK3"/>
<dbReference type="PANTHER" id="PTHR12133">
    <property type="entry name" value="TRNA (ADENINE(58)-N(1))-METHYLTRANSFERASE"/>
    <property type="match status" value="1"/>
</dbReference>
<evidence type="ECO:0000313" key="9">
    <source>
        <dbReference type="EMBL" id="KAJ2000823.1"/>
    </source>
</evidence>
<dbReference type="EMBL" id="JANBQF010000481">
    <property type="protein sequence ID" value="KAJ2000823.1"/>
    <property type="molecule type" value="Genomic_DNA"/>
</dbReference>
<dbReference type="GO" id="GO:0005739">
    <property type="term" value="C:mitochondrion"/>
    <property type="evidence" value="ECO:0007669"/>
    <property type="project" value="TreeGrafter"/>
</dbReference>
<dbReference type="SUPFAM" id="SSF53335">
    <property type="entry name" value="S-adenosyl-L-methionine-dependent methyltransferases"/>
    <property type="match status" value="1"/>
</dbReference>
<protein>
    <recommendedName>
        <fullName evidence="2">tRNA (adenine(58)-N(1))-methyltransferase catalytic subunit TRM61</fullName>
        <ecNumber evidence="1">2.1.1.220</ecNumber>
    </recommendedName>
    <alternativeName>
        <fullName evidence="7">tRNA(m1A58)-methyltransferase subunit TRM61</fullName>
    </alternativeName>
</protein>
<keyword evidence="6" id="KW-0819">tRNA processing</keyword>
<reference evidence="9" key="1">
    <citation type="submission" date="2022-07" db="EMBL/GenBank/DDBJ databases">
        <title>Phylogenomic reconstructions and comparative analyses of Kickxellomycotina fungi.</title>
        <authorList>
            <person name="Reynolds N.K."/>
            <person name="Stajich J.E."/>
            <person name="Barry K."/>
            <person name="Grigoriev I.V."/>
            <person name="Crous P."/>
            <person name="Smith M.E."/>
        </authorList>
    </citation>
    <scope>NUCLEOTIDE SEQUENCE</scope>
    <source>
        <strain evidence="9">IMI 214461</strain>
    </source>
</reference>
<proteinExistence type="predicted"/>
<sequence length="232" mass="25586">MLDISPGDSILEAGTGNAGLTMHLARAVGGCGKVYTVERNNDTLENAKTLVAKFRHGQLLPSIVFSQGKLSEVIDDIAVSIDPSVEPLLDKVKDDSAHSGVQEKWRGGNMVKPLFDGIVLDMPTPWTQLTSIFGYLKTDRYVVCYLPSMSQVIDLVRACQPWPLLVEDVVEVDWRSWEVRVTTIRNPEQPQSLDTNGQQVSEEAMICRPTHTPGGHTAFLVKLRKCAETRVG</sequence>
<name>A0A9W8EHK3_9FUNG</name>
<dbReference type="PROSITE" id="PS51620">
    <property type="entry name" value="SAM_TRM61"/>
    <property type="match status" value="1"/>
</dbReference>
<dbReference type="OrthoDB" id="5585464at2759"/>
<dbReference type="InterPro" id="IPR049470">
    <property type="entry name" value="TRM61_C"/>
</dbReference>
<evidence type="ECO:0000259" key="8">
    <source>
        <dbReference type="Pfam" id="PF08704"/>
    </source>
</evidence>
<gene>
    <name evidence="9" type="ORF">H4R26_004431</name>
</gene>
<keyword evidence="4" id="KW-0808">Transferase</keyword>
<accession>A0A9W8EHK3</accession>
<organism evidence="9 10">
    <name type="scientific">Coemansia thaxteri</name>
    <dbReference type="NCBI Taxonomy" id="2663907"/>
    <lineage>
        <taxon>Eukaryota</taxon>
        <taxon>Fungi</taxon>
        <taxon>Fungi incertae sedis</taxon>
        <taxon>Zoopagomycota</taxon>
        <taxon>Kickxellomycotina</taxon>
        <taxon>Kickxellomycetes</taxon>
        <taxon>Kickxellales</taxon>
        <taxon>Kickxellaceae</taxon>
        <taxon>Coemansia</taxon>
    </lineage>
</organism>
<evidence type="ECO:0000256" key="3">
    <source>
        <dbReference type="ARBA" id="ARBA00022603"/>
    </source>
</evidence>
<evidence type="ECO:0000256" key="1">
    <source>
        <dbReference type="ARBA" id="ARBA00012796"/>
    </source>
</evidence>
<dbReference type="Pfam" id="PF08704">
    <property type="entry name" value="GCD14"/>
    <property type="match status" value="1"/>
</dbReference>
<dbReference type="GO" id="GO:0160107">
    <property type="term" value="F:tRNA (adenine(58)-N1)-methyltransferase activity"/>
    <property type="evidence" value="ECO:0007669"/>
    <property type="project" value="UniProtKB-EC"/>
</dbReference>
<evidence type="ECO:0000313" key="10">
    <source>
        <dbReference type="Proteomes" id="UP001150907"/>
    </source>
</evidence>
<evidence type="ECO:0000256" key="5">
    <source>
        <dbReference type="ARBA" id="ARBA00022691"/>
    </source>
</evidence>
<dbReference type="EC" id="2.1.1.220" evidence="1"/>
<keyword evidence="10" id="KW-1185">Reference proteome</keyword>
<dbReference type="GO" id="GO:0030488">
    <property type="term" value="P:tRNA methylation"/>
    <property type="evidence" value="ECO:0007669"/>
    <property type="project" value="InterPro"/>
</dbReference>
<feature type="domain" description="tRNA (adenine(58)-N(1))-methyltransferase catalytic subunit TRM61 C-terminal" evidence="8">
    <location>
        <begin position="1"/>
        <end position="49"/>
    </location>
</feature>
<evidence type="ECO:0000256" key="7">
    <source>
        <dbReference type="ARBA" id="ARBA00033309"/>
    </source>
</evidence>